<name>F2AWZ3_RHOBT</name>
<dbReference type="PROSITE" id="PS50966">
    <property type="entry name" value="ZF_SWIM"/>
    <property type="match status" value="1"/>
</dbReference>
<keyword evidence="1" id="KW-0862">Zinc</keyword>
<evidence type="ECO:0000256" key="2">
    <source>
        <dbReference type="SAM" id="MobiDB-lite"/>
    </source>
</evidence>
<evidence type="ECO:0000256" key="1">
    <source>
        <dbReference type="PROSITE-ProRule" id="PRU00325"/>
    </source>
</evidence>
<protein>
    <submittedName>
        <fullName evidence="4">Protein containing Zinc finger, SWIM-type domain</fullName>
    </submittedName>
</protein>
<organism evidence="4 5">
    <name type="scientific">Rhodopirellula baltica WH47</name>
    <dbReference type="NCBI Taxonomy" id="991778"/>
    <lineage>
        <taxon>Bacteria</taxon>
        <taxon>Pseudomonadati</taxon>
        <taxon>Planctomycetota</taxon>
        <taxon>Planctomycetia</taxon>
        <taxon>Pirellulales</taxon>
        <taxon>Pirellulaceae</taxon>
        <taxon>Rhodopirellula</taxon>
    </lineage>
</organism>
<evidence type="ECO:0000259" key="3">
    <source>
        <dbReference type="PROSITE" id="PS50966"/>
    </source>
</evidence>
<dbReference type="Pfam" id="PF04434">
    <property type="entry name" value="SWIM"/>
    <property type="match status" value="1"/>
</dbReference>
<feature type="domain" description="SWIM-type" evidence="3">
    <location>
        <begin position="58"/>
        <end position="97"/>
    </location>
</feature>
<keyword evidence="1" id="KW-0863">Zinc-finger</keyword>
<accession>F2AWZ3</accession>
<keyword evidence="1" id="KW-0479">Metal-binding</keyword>
<gene>
    <name evidence="4" type="ORF">RBWH47_02210</name>
</gene>
<dbReference type="Proteomes" id="UP000006222">
    <property type="component" value="Unassembled WGS sequence"/>
</dbReference>
<evidence type="ECO:0000313" key="4">
    <source>
        <dbReference type="EMBL" id="EGF25819.1"/>
    </source>
</evidence>
<dbReference type="RefSeq" id="WP_007328153.1">
    <property type="nucleotide sequence ID" value="NZ_AFAR01000207.1"/>
</dbReference>
<dbReference type="EMBL" id="AFAR01000207">
    <property type="protein sequence ID" value="EGF25819.1"/>
    <property type="molecule type" value="Genomic_DNA"/>
</dbReference>
<evidence type="ECO:0000313" key="5">
    <source>
        <dbReference type="Proteomes" id="UP000006222"/>
    </source>
</evidence>
<feature type="compositionally biased region" description="Polar residues" evidence="2">
    <location>
        <begin position="122"/>
        <end position="135"/>
    </location>
</feature>
<feature type="region of interest" description="Disordered" evidence="2">
    <location>
        <begin position="118"/>
        <end position="142"/>
    </location>
</feature>
<reference evidence="4 5" key="1">
    <citation type="journal article" date="2013" name="Mar. Genomics">
        <title>Expression of sulfatases in Rhodopirellula baltica and the diversity of sulfatases in the genus Rhodopirellula.</title>
        <authorList>
            <person name="Wegner C.E."/>
            <person name="Richter-Heitmann T."/>
            <person name="Klindworth A."/>
            <person name="Klockow C."/>
            <person name="Richter M."/>
            <person name="Achstetter T."/>
            <person name="Glockner F.O."/>
            <person name="Harder J."/>
        </authorList>
    </citation>
    <scope>NUCLEOTIDE SEQUENCE [LARGE SCALE GENOMIC DNA]</scope>
    <source>
        <strain evidence="4 5">WH47</strain>
    </source>
</reference>
<sequence>MAVSVKGWQTLTWSTLESWTGSRTIQRGEDYQKQGRVRKLVLCGDGSIIATVQGTESYITRVSLNTKKRSGVQLSSYCSCPVGYDCKHGVATVLKMIADCEAGKRPPSISDTDVRFEHLQDDNTTPTPKPSSGASKKQRTTDKQIREYLADESKENLIDRLMECCSAEPSIRRTLADEVTIASGHFDKLLAEAYKEMRKLTAEEAWYDAWDGEGELPDYSGLQKRMTTLLAAGYADELVKLGKELMTRGTDQVNRGHDDGSVCGQLCECMETVAKAIRKSSLTDEQRLLVAFDLSLDDDYDLAASVAELFQSKWPTSAWSSVADELIVRLHSLPAKTDRHGFVSPNRQREQTGSMAIHALRACGRDEEAREISVAEALTCGSFMRAVKELMDDGFDAEAEELAYRGLRETDLQFRGIIHHLQELIGELASKRKEWKIPAAIAAEDFFESPSVDGFEKLLQASNKAKCKAVIETAARRFLETGKRPDLDRNQMRRTKATKAWPLPRAPLGQDADQPVSETWHDRGPHYDVLIGLSIKNGSPDETLRLYDTASANSSDSRFHSARIDRLSVAKSVEKSHPERAIEIYLREALSVAAQTNTKTYPLVGKHLKKVKTLLFQNNRQAEWENILADFKTKHGRKPRLMEVIDRIDRDRIASSMSKR</sequence>
<dbReference type="InterPro" id="IPR007527">
    <property type="entry name" value="Znf_SWIM"/>
</dbReference>
<dbReference type="GO" id="GO:0008270">
    <property type="term" value="F:zinc ion binding"/>
    <property type="evidence" value="ECO:0007669"/>
    <property type="project" value="UniProtKB-KW"/>
</dbReference>
<dbReference type="PATRIC" id="fig|991778.3.peg.4498"/>
<comment type="caution">
    <text evidence="4">The sequence shown here is derived from an EMBL/GenBank/DDBJ whole genome shotgun (WGS) entry which is preliminary data.</text>
</comment>
<dbReference type="AlphaFoldDB" id="F2AWZ3"/>
<proteinExistence type="predicted"/>